<protein>
    <recommendedName>
        <fullName evidence="5">Transmembrane protein</fullName>
    </recommendedName>
</protein>
<feature type="region of interest" description="Disordered" evidence="1">
    <location>
        <begin position="466"/>
        <end position="489"/>
    </location>
</feature>
<feature type="region of interest" description="Disordered" evidence="1">
    <location>
        <begin position="513"/>
        <end position="540"/>
    </location>
</feature>
<feature type="compositionally biased region" description="Low complexity" evidence="1">
    <location>
        <begin position="116"/>
        <end position="183"/>
    </location>
</feature>
<evidence type="ECO:0000313" key="4">
    <source>
        <dbReference type="Proteomes" id="UP000178129"/>
    </source>
</evidence>
<reference evidence="4" key="1">
    <citation type="submission" date="2016-03" db="EMBL/GenBank/DDBJ databases">
        <authorList>
            <person name="Ploux O."/>
        </authorList>
    </citation>
    <scope>NUCLEOTIDE SEQUENCE [LARGE SCALE GENOMIC DNA]</scope>
    <source>
        <strain evidence="4">UK7</strain>
    </source>
</reference>
<feature type="compositionally biased region" description="Low complexity" evidence="1">
    <location>
        <begin position="395"/>
        <end position="405"/>
    </location>
</feature>
<evidence type="ECO:0000256" key="2">
    <source>
        <dbReference type="SAM" id="Phobius"/>
    </source>
</evidence>
<feature type="compositionally biased region" description="Basic and acidic residues" evidence="1">
    <location>
        <begin position="746"/>
        <end position="763"/>
    </location>
</feature>
<keyword evidence="2" id="KW-0812">Transmembrane</keyword>
<feature type="region of interest" description="Disordered" evidence="1">
    <location>
        <begin position="377"/>
        <end position="418"/>
    </location>
</feature>
<proteinExistence type="predicted"/>
<name>A0A1E1LNZ1_9HELO</name>
<dbReference type="EMBL" id="FJUW01000070">
    <property type="protein sequence ID" value="CZT12217.1"/>
    <property type="molecule type" value="Genomic_DNA"/>
</dbReference>
<dbReference type="AlphaFoldDB" id="A0A1E1LNZ1"/>
<feature type="region of interest" description="Disordered" evidence="1">
    <location>
        <begin position="724"/>
        <end position="772"/>
    </location>
</feature>
<comment type="caution">
    <text evidence="3">The sequence shown here is derived from an EMBL/GenBank/DDBJ whole genome shotgun (WGS) entry which is preliminary data.</text>
</comment>
<keyword evidence="2" id="KW-1133">Transmembrane helix</keyword>
<evidence type="ECO:0000313" key="3">
    <source>
        <dbReference type="EMBL" id="CZT12217.1"/>
    </source>
</evidence>
<feature type="region of interest" description="Disordered" evidence="1">
    <location>
        <begin position="660"/>
        <end position="680"/>
    </location>
</feature>
<gene>
    <name evidence="3" type="ORF">RCO7_10455</name>
</gene>
<feature type="transmembrane region" description="Helical" evidence="2">
    <location>
        <begin position="342"/>
        <end position="365"/>
    </location>
</feature>
<feature type="region of interest" description="Disordered" evidence="1">
    <location>
        <begin position="65"/>
        <end position="89"/>
    </location>
</feature>
<feature type="region of interest" description="Disordered" evidence="1">
    <location>
        <begin position="584"/>
        <end position="629"/>
    </location>
</feature>
<organism evidence="3 4">
    <name type="scientific">Rhynchosporium graminicola</name>
    <dbReference type="NCBI Taxonomy" id="2792576"/>
    <lineage>
        <taxon>Eukaryota</taxon>
        <taxon>Fungi</taxon>
        <taxon>Dikarya</taxon>
        <taxon>Ascomycota</taxon>
        <taxon>Pezizomycotina</taxon>
        <taxon>Leotiomycetes</taxon>
        <taxon>Helotiales</taxon>
        <taxon>Ploettnerulaceae</taxon>
        <taxon>Rhynchosporium</taxon>
    </lineage>
</organism>
<keyword evidence="4" id="KW-1185">Reference proteome</keyword>
<dbReference type="InParanoid" id="A0A1E1LNZ1"/>
<feature type="region of interest" description="Disordered" evidence="1">
    <location>
        <begin position="110"/>
        <end position="204"/>
    </location>
</feature>
<evidence type="ECO:0008006" key="5">
    <source>
        <dbReference type="Google" id="ProtNLM"/>
    </source>
</evidence>
<dbReference type="Proteomes" id="UP000178129">
    <property type="component" value="Unassembled WGS sequence"/>
</dbReference>
<feature type="compositionally biased region" description="Polar residues" evidence="1">
    <location>
        <begin position="590"/>
        <end position="603"/>
    </location>
</feature>
<feature type="compositionally biased region" description="Pro residues" evidence="1">
    <location>
        <begin position="189"/>
        <end position="198"/>
    </location>
</feature>
<keyword evidence="2" id="KW-0472">Membrane</keyword>
<evidence type="ECO:0000256" key="1">
    <source>
        <dbReference type="SAM" id="MobiDB-lite"/>
    </source>
</evidence>
<accession>A0A1E1LNZ1</accession>
<sequence>MSLQRDEPQDGAASSPFMHSSGSAFLFPAEAIGDLVSRANDLIAGHQEWLSKLPVQKQEVKRQVEAVPQAIPPPSPISSPNEQNPALLPPIDPAGIGNLLPSIFVSVRLGPAPKPTSSTITSSSTSKSRARATTTRRTSRSTTEATTTPLTTTSTSSADSRTSQVTSTSTADSTTTRQTSTSTAGAITTPPPRGPPSQGPDGAAASISSLQSALNSANDALASARQSASLALANASASLQAALNSASIQSQSALAAASSASLAIASAQASANATVASATNALASAQSSASAALRNATSMAGGAQASATSAAGQAQATLSAVASQASSAIAASRISAMRTTTFVLALTFSILGSSIITALLIFLILSCIRKRRAKRQDELKSSIHRKRHESDESEPPSLSEFPLPSNRTRWSRGVSERGSWRNRGVGDAGYWPAGNERVSASDREREAWMRSRESLRERDVRLPPQASRTTWANGPALAGREGPRGMDGPRASEPYMQKNTSVGSLLRQTWSVNDEPPRSQDATLVSTPGFAPGRNDLSRDGLMHQRSNAAGTPGFAQNRSNLTHDANSFPVATTPVFAPGMTILPPLRVQNPSQNDQLSSRDNTPLPVFAPRKSSPTLPPGESRDGSVMVRKNTLTYDSEHPDEPPKFTTWLEQSYRSVSPLTPRTPAPEMKSVQPEVSVAPVKRQSVSLFSPKTTAPQLKIVQPEASTEPVKRQSLSLFPPLSAVKTSAPGMPEVSGAQLGRQSGRFDNERRTPFEQSRDSDGSAIIGAAM</sequence>